<comment type="caution">
    <text evidence="1">The sequence shown here is derived from an EMBL/GenBank/DDBJ whole genome shotgun (WGS) entry which is preliminary data.</text>
</comment>
<evidence type="ECO:0000313" key="2">
    <source>
        <dbReference type="Proteomes" id="UP000295380"/>
    </source>
</evidence>
<keyword evidence="2" id="KW-1185">Reference proteome</keyword>
<organism evidence="1 2">
    <name type="scientific">Chromohalobacter marismortui</name>
    <dbReference type="NCBI Taxonomy" id="42055"/>
    <lineage>
        <taxon>Bacteria</taxon>
        <taxon>Pseudomonadati</taxon>
        <taxon>Pseudomonadota</taxon>
        <taxon>Gammaproteobacteria</taxon>
        <taxon>Oceanospirillales</taxon>
        <taxon>Halomonadaceae</taxon>
        <taxon>Chromohalobacter</taxon>
    </lineage>
</organism>
<dbReference type="RefSeq" id="WP_133694184.1">
    <property type="nucleotide sequence ID" value="NZ_SOBR01000001.1"/>
</dbReference>
<dbReference type="OrthoDB" id="4405067at2"/>
<sequence>MKYKVNPVSIPNNVALRRQPHPKDGVISEEQLQSFDDKFIFYDVFIDPDVNELVGIGPPALNVKPYVEGMKVWVNGRQRKFSFVDYPEHKVSLLKARVPHAERYEVVLEFSDATHEMTLLRDPSRGSSWSSAAPGRKVLTAISKNNAVEWVDEWIDFYKANYGIDDVFIYDNGSDNLEALEARVGAKANIVRWNFPFGPTAKRFSSFAQPVALNHCLKRFAKGGVLFNFDIDELLVADHDRIMQVVSRHKVVYFESHNVPYVSPGKRDYSFRDFRYRYPERKKTARKFVCDADANFLISPHNTWVKKNYLLASRLKRNKPDALVDTESYFLHFLGITTNWQPGLNKLKEVTTDGLMKDESHIRMMPVS</sequence>
<dbReference type="Proteomes" id="UP000295380">
    <property type="component" value="Unassembled WGS sequence"/>
</dbReference>
<dbReference type="EMBL" id="SOBR01000001">
    <property type="protein sequence ID" value="TDU25155.1"/>
    <property type="molecule type" value="Genomic_DNA"/>
</dbReference>
<protein>
    <submittedName>
        <fullName evidence="1">Glycosyl transferase family 2</fullName>
    </submittedName>
</protein>
<dbReference type="AlphaFoldDB" id="A0A4R7NVF0"/>
<evidence type="ECO:0000313" key="1">
    <source>
        <dbReference type="EMBL" id="TDU25155.1"/>
    </source>
</evidence>
<gene>
    <name evidence="1" type="ORF">C8E00_101547</name>
</gene>
<keyword evidence="1" id="KW-0808">Transferase</keyword>
<proteinExistence type="predicted"/>
<reference evidence="1 2" key="1">
    <citation type="submission" date="2019-03" db="EMBL/GenBank/DDBJ databases">
        <title>Genomic Encyclopedia of Type Strains, Phase IV (KMG-IV): sequencing the most valuable type-strain genomes for metagenomic binning, comparative biology and taxonomic classification.</title>
        <authorList>
            <person name="Goeker M."/>
        </authorList>
    </citation>
    <scope>NUCLEOTIDE SEQUENCE [LARGE SCALE GENOMIC DNA]</scope>
    <source>
        <strain evidence="1 2">DSM 6770</strain>
    </source>
</reference>
<name>A0A4R7NVF0_9GAMM</name>
<dbReference type="Pfam" id="PF13704">
    <property type="entry name" value="Glyco_tranf_2_4"/>
    <property type="match status" value="1"/>
</dbReference>
<dbReference type="GO" id="GO:0016740">
    <property type="term" value="F:transferase activity"/>
    <property type="evidence" value="ECO:0007669"/>
    <property type="project" value="UniProtKB-KW"/>
</dbReference>
<accession>A0A4R7NVF0</accession>